<evidence type="ECO:0000313" key="2">
    <source>
        <dbReference type="EMBL" id="ABJ06885.1"/>
    </source>
</evidence>
<protein>
    <recommendedName>
        <fullName evidence="3">Copper chaperone PCu(A)C</fullName>
    </recommendedName>
</protein>
<accession>Q07ME9</accession>
<dbReference type="AlphaFoldDB" id="Q07ME9"/>
<dbReference type="InterPro" id="IPR036182">
    <property type="entry name" value="PCuAC_sf"/>
</dbReference>
<evidence type="ECO:0008006" key="3">
    <source>
        <dbReference type="Google" id="ProtNLM"/>
    </source>
</evidence>
<dbReference type="STRING" id="316055.RPE_2948"/>
<dbReference type="PANTHER" id="PTHR36302">
    <property type="entry name" value="BLR7088 PROTEIN"/>
    <property type="match status" value="1"/>
</dbReference>
<dbReference type="SUPFAM" id="SSF110087">
    <property type="entry name" value="DR1885-like metal-binding protein"/>
    <property type="match status" value="1"/>
</dbReference>
<gene>
    <name evidence="2" type="ordered locus">RPE_2948</name>
</gene>
<feature type="signal peptide" evidence="1">
    <location>
        <begin position="1"/>
        <end position="36"/>
    </location>
</feature>
<dbReference type="Gene3D" id="2.60.40.1890">
    <property type="entry name" value="PCu(A)C copper chaperone"/>
    <property type="match status" value="1"/>
</dbReference>
<keyword evidence="1" id="KW-0732">Signal</keyword>
<dbReference type="InterPro" id="IPR058248">
    <property type="entry name" value="Lxx211020-like"/>
</dbReference>
<dbReference type="HOGENOM" id="CLU_100939_2_2_5"/>
<reference evidence="2" key="1">
    <citation type="submission" date="2006-09" db="EMBL/GenBank/DDBJ databases">
        <title>Complete sequence of Rhodopseudomonas palustris BisA53.</title>
        <authorList>
            <consortium name="US DOE Joint Genome Institute"/>
            <person name="Copeland A."/>
            <person name="Lucas S."/>
            <person name="Lapidus A."/>
            <person name="Barry K."/>
            <person name="Detter J.C."/>
            <person name="Glavina del Rio T."/>
            <person name="Hammon N."/>
            <person name="Israni S."/>
            <person name="Dalin E."/>
            <person name="Tice H."/>
            <person name="Pitluck S."/>
            <person name="Chain P."/>
            <person name="Malfatti S."/>
            <person name="Shin M."/>
            <person name="Vergez L."/>
            <person name="Schmutz J."/>
            <person name="Larimer F."/>
            <person name="Land M."/>
            <person name="Hauser L."/>
            <person name="Pelletier D.A."/>
            <person name="Kyrpides N."/>
            <person name="Kim E."/>
            <person name="Harwood C.S."/>
            <person name="Oda Y."/>
            <person name="Richardson P."/>
        </authorList>
    </citation>
    <scope>NUCLEOTIDE SEQUENCE [LARGE SCALE GENOMIC DNA]</scope>
    <source>
        <strain evidence="2">BisA53</strain>
    </source>
</reference>
<dbReference type="KEGG" id="rpe:RPE_2948"/>
<dbReference type="EMBL" id="CP000463">
    <property type="protein sequence ID" value="ABJ06885.1"/>
    <property type="molecule type" value="Genomic_DNA"/>
</dbReference>
<dbReference type="InterPro" id="IPR007410">
    <property type="entry name" value="LpqE-like"/>
</dbReference>
<feature type="chain" id="PRO_5004165846" description="Copper chaperone PCu(A)C" evidence="1">
    <location>
        <begin position="37"/>
        <end position="178"/>
    </location>
</feature>
<dbReference type="Pfam" id="PF04314">
    <property type="entry name" value="PCuAC"/>
    <property type="match status" value="1"/>
</dbReference>
<evidence type="ECO:0000256" key="1">
    <source>
        <dbReference type="SAM" id="SignalP"/>
    </source>
</evidence>
<dbReference type="OrthoDB" id="9796962at2"/>
<dbReference type="eggNOG" id="COG2847">
    <property type="taxonomic scope" value="Bacteria"/>
</dbReference>
<organism evidence="2">
    <name type="scientific">Rhodopseudomonas palustris (strain BisA53)</name>
    <dbReference type="NCBI Taxonomy" id="316055"/>
    <lineage>
        <taxon>Bacteria</taxon>
        <taxon>Pseudomonadati</taxon>
        <taxon>Pseudomonadota</taxon>
        <taxon>Alphaproteobacteria</taxon>
        <taxon>Hyphomicrobiales</taxon>
        <taxon>Nitrobacteraceae</taxon>
        <taxon>Rhodopseudomonas</taxon>
    </lineage>
</organism>
<proteinExistence type="predicted"/>
<dbReference type="PANTHER" id="PTHR36302:SF1">
    <property type="entry name" value="COPPER CHAPERONE PCU(A)C"/>
    <property type="match status" value="1"/>
</dbReference>
<sequence>MNGQRGGHGVVVTAGAARTLLFAALAAVTLAVPAAADQIRVGSLVIHDPWARATPTGAPVAGGFMRIENTGAVPDRLLGGTSPVAGRFEVHEMAMVGDVMQMRALPDGLTIPPGGAVVLKPGSYHVMFIELKQPLVEGSVVAGTLRFEKAGSVEVSYPVRSLGAMGYEVKNGRVQPVH</sequence>
<name>Q07ME9_RHOP5</name>